<proteinExistence type="predicted"/>
<organism evidence="2 3">
    <name type="scientific">Bradyrhizobium archetypum</name>
    <dbReference type="NCBI Taxonomy" id="2721160"/>
    <lineage>
        <taxon>Bacteria</taxon>
        <taxon>Pseudomonadati</taxon>
        <taxon>Pseudomonadota</taxon>
        <taxon>Alphaproteobacteria</taxon>
        <taxon>Hyphomicrobiales</taxon>
        <taxon>Nitrobacteraceae</taxon>
        <taxon>Bradyrhizobium</taxon>
    </lineage>
</organism>
<name>A0A7Y4M3D1_9BRAD</name>
<comment type="caution">
    <text evidence="2">The sequence shown here is derived from an EMBL/GenBank/DDBJ whole genome shotgun (WGS) entry which is preliminary data.</text>
</comment>
<dbReference type="InterPro" id="IPR038461">
    <property type="entry name" value="Schlafen_AlbA_2_dom_sf"/>
</dbReference>
<evidence type="ECO:0000313" key="3">
    <source>
        <dbReference type="Proteomes" id="UP000528734"/>
    </source>
</evidence>
<sequence>MDLLSNDIHSLTAADILAMCADQVAEGATLELKSDLPSNDGKGKDPWHRGGRFSDYARNSLAREIVAFANTFGGALVLGINETKEKPSRAESPNPIPRIHELERSLRQALQDIIDPPLPILESKSIGFDNEGNGVIIFRVPTSRRRPHRVDASRDAFIRRMDESVRISMREIQELTIQNLSETRRIEDTIGNMRAAFGARLHDWLRVNGGRGAGFQLIALPTSPIDLGRVAGRPSLVDMSGEFVGIGENDTQYQLLWPFGAYEGAWTPGLRRISTSRGTHSSDALCEYSLTTQAVCELALFTKLSGFFAGWLTGALSKMLLWINRIRIEAGASGVEFAMAPQVAVIGQEAQLGLYGARNFGSYSDEKIPIGFAEFPIMSIGDKEEFPTHLMQFDEDLWNLVGKDFQRSPIRFQLMNPS</sequence>
<keyword evidence="3" id="KW-1185">Reference proteome</keyword>
<reference evidence="2 3" key="1">
    <citation type="submission" date="2020-03" db="EMBL/GenBank/DDBJ databases">
        <title>Bradyrhizobium diversity isolated from nodules of Muelleranthus trifoliolatus.</title>
        <authorList>
            <person name="Klepa M."/>
            <person name="Helene L."/>
            <person name="Hungria M."/>
        </authorList>
    </citation>
    <scope>NUCLEOTIDE SEQUENCE [LARGE SCALE GENOMIC DNA]</scope>
    <source>
        <strain evidence="2 3">WSM 1744</strain>
    </source>
</reference>
<dbReference type="InterPro" id="IPR007421">
    <property type="entry name" value="Schlafen_AlbA_2_dom"/>
</dbReference>
<evidence type="ECO:0000313" key="2">
    <source>
        <dbReference type="EMBL" id="NOJ48346.1"/>
    </source>
</evidence>
<dbReference type="GO" id="GO:0005524">
    <property type="term" value="F:ATP binding"/>
    <property type="evidence" value="ECO:0007669"/>
    <property type="project" value="UniProtKB-KW"/>
</dbReference>
<feature type="domain" description="Schlafen AlbA-2" evidence="1">
    <location>
        <begin position="26"/>
        <end position="167"/>
    </location>
</feature>
<gene>
    <name evidence="2" type="ORF">HCN50_19180</name>
</gene>
<protein>
    <submittedName>
        <fullName evidence="2">ATP-binding protein</fullName>
    </submittedName>
</protein>
<dbReference type="AlphaFoldDB" id="A0A7Y4M3D1"/>
<evidence type="ECO:0000259" key="1">
    <source>
        <dbReference type="Pfam" id="PF04326"/>
    </source>
</evidence>
<dbReference type="Gene3D" id="3.30.950.30">
    <property type="entry name" value="Schlafen, AAA domain"/>
    <property type="match status" value="1"/>
</dbReference>
<keyword evidence="2" id="KW-0547">Nucleotide-binding</keyword>
<dbReference type="EMBL" id="JAAVLW010000005">
    <property type="protein sequence ID" value="NOJ48346.1"/>
    <property type="molecule type" value="Genomic_DNA"/>
</dbReference>
<dbReference type="Pfam" id="PF04326">
    <property type="entry name" value="SLFN_AlbA_2"/>
    <property type="match status" value="1"/>
</dbReference>
<keyword evidence="2" id="KW-0067">ATP-binding</keyword>
<dbReference type="Proteomes" id="UP000528734">
    <property type="component" value="Unassembled WGS sequence"/>
</dbReference>
<accession>A0A7Y4M3D1</accession>
<dbReference type="RefSeq" id="WP_171711197.1">
    <property type="nucleotide sequence ID" value="NZ_JAAVLW010000005.1"/>
</dbReference>